<dbReference type="RefSeq" id="WP_165879024.1">
    <property type="nucleotide sequence ID" value="NZ_BAAANZ010000009.1"/>
</dbReference>
<evidence type="ECO:0000313" key="1">
    <source>
        <dbReference type="EMBL" id="MBB5617198.1"/>
    </source>
</evidence>
<accession>A0A840XKL2</accession>
<sequence>MDRPAADGAFGVSRAFRSARPLRFEGALVGATAQQAQADLWRAFSAVQSDGRPFEISVTDNVGTLSVMASVSGAIEIEPETDKVARVTARFIAYDPVKYGPSRQLVTGLPTAGGGLAYNLFDPAGQLDYGANGNLGRVQLTNAGTADVWPHVRVDGGLASGFFIQRLDTGQVVRYDRVVPLGSWVEIDFASGAVIIDGTSDGSTYLTRGEFFDVPPGAAFDVQFNAIGAATGTPLMTVTISDGYW</sequence>
<evidence type="ECO:0000313" key="2">
    <source>
        <dbReference type="Proteomes" id="UP000552883"/>
    </source>
</evidence>
<protein>
    <submittedName>
        <fullName evidence="1">Uncharacterized protein</fullName>
    </submittedName>
</protein>
<proteinExistence type="predicted"/>
<name>A0A840XKL2_9MICO</name>
<organism evidence="1 2">
    <name type="scientific">Microcella frigidaquae</name>
    <dbReference type="NCBI Taxonomy" id="424758"/>
    <lineage>
        <taxon>Bacteria</taxon>
        <taxon>Bacillati</taxon>
        <taxon>Actinomycetota</taxon>
        <taxon>Actinomycetes</taxon>
        <taxon>Micrococcales</taxon>
        <taxon>Microbacteriaceae</taxon>
        <taxon>Microcella</taxon>
    </lineage>
</organism>
<dbReference type="EMBL" id="JACHBS010000001">
    <property type="protein sequence ID" value="MBB5617198.1"/>
    <property type="molecule type" value="Genomic_DNA"/>
</dbReference>
<dbReference type="Proteomes" id="UP000552883">
    <property type="component" value="Unassembled WGS sequence"/>
</dbReference>
<reference evidence="1 2" key="1">
    <citation type="submission" date="2020-08" db="EMBL/GenBank/DDBJ databases">
        <title>Sequencing the genomes of 1000 actinobacteria strains.</title>
        <authorList>
            <person name="Klenk H.-P."/>
        </authorList>
    </citation>
    <scope>NUCLEOTIDE SEQUENCE [LARGE SCALE GENOMIC DNA]</scope>
    <source>
        <strain evidence="1 2">DSM 23889</strain>
    </source>
</reference>
<dbReference type="AlphaFoldDB" id="A0A840XKL2"/>
<keyword evidence="2" id="KW-1185">Reference proteome</keyword>
<gene>
    <name evidence="1" type="ORF">BJ959_000694</name>
</gene>
<comment type="caution">
    <text evidence="1">The sequence shown here is derived from an EMBL/GenBank/DDBJ whole genome shotgun (WGS) entry which is preliminary data.</text>
</comment>